<reference evidence="2" key="1">
    <citation type="submission" date="2019-08" db="EMBL/GenBank/DDBJ databases">
        <title>Complete genome sequence of a mangrove-derived Streptomyces xiamenensis.</title>
        <authorList>
            <person name="Xu J."/>
        </authorList>
    </citation>
    <scope>NUCLEOTIDE SEQUENCE</scope>
    <source>
        <strain evidence="2">318</strain>
    </source>
</reference>
<dbReference type="Proteomes" id="UP000034034">
    <property type="component" value="Chromosome"/>
</dbReference>
<dbReference type="KEGG" id="sxi:SXIM_31100"/>
<dbReference type="InterPro" id="IPR049244">
    <property type="entry name" value="DUF6879"/>
</dbReference>
<sequence>MTFSGTDSINGGCPAVYETDRNTVVIQGWKIDRSDEAYRDARNLEENEDLVEVPRELLERFVPRKQSPASYDLETDEQWNALFRDFKHSARRLETRDHYDVSYEREHFDRFLAGEDTDVAWMRPWTDLMREHADQGKTVARVRVVPAQLTDYLRFELDLTECNVRDGKEDIRYLDRATAERVGLPDRDFWLFDSHTVVVLHFDEEGRRVRTEVITDPALVIEHARWLDVAFQHATAYEKFVKEHPPR</sequence>
<dbReference type="STRING" id="408015.SXIM_31100"/>
<proteinExistence type="predicted"/>
<dbReference type="HOGENOM" id="CLU_097170_0_0_11"/>
<protein>
    <recommendedName>
        <fullName evidence="1">DUF6879 domain-containing protein</fullName>
    </recommendedName>
</protein>
<feature type="domain" description="DUF6879" evidence="1">
    <location>
        <begin position="77"/>
        <end position="241"/>
    </location>
</feature>
<evidence type="ECO:0000259" key="1">
    <source>
        <dbReference type="Pfam" id="PF21806"/>
    </source>
</evidence>
<organism evidence="2 3">
    <name type="scientific">Streptomyces xiamenensis</name>
    <dbReference type="NCBI Taxonomy" id="408015"/>
    <lineage>
        <taxon>Bacteria</taxon>
        <taxon>Bacillati</taxon>
        <taxon>Actinomycetota</taxon>
        <taxon>Actinomycetes</taxon>
        <taxon>Kitasatosporales</taxon>
        <taxon>Streptomycetaceae</taxon>
        <taxon>Streptomyces</taxon>
    </lineage>
</organism>
<dbReference type="AlphaFoldDB" id="A0A0F7FX39"/>
<gene>
    <name evidence="2" type="ORF">SXIM_31100</name>
</gene>
<dbReference type="Pfam" id="PF21806">
    <property type="entry name" value="DUF6879"/>
    <property type="match status" value="1"/>
</dbReference>
<name>A0A0F7FX39_9ACTN</name>
<accession>A0A0F7FX39</accession>
<dbReference type="PATRIC" id="fig|408015.6.peg.3151"/>
<keyword evidence="3" id="KW-1185">Reference proteome</keyword>
<dbReference type="EMBL" id="CP009922">
    <property type="protein sequence ID" value="AKG44494.1"/>
    <property type="molecule type" value="Genomic_DNA"/>
</dbReference>
<evidence type="ECO:0000313" key="3">
    <source>
        <dbReference type="Proteomes" id="UP000034034"/>
    </source>
</evidence>
<evidence type="ECO:0000313" key="2">
    <source>
        <dbReference type="EMBL" id="AKG44494.1"/>
    </source>
</evidence>
<dbReference type="RefSeq" id="WP_052385127.1">
    <property type="nucleotide sequence ID" value="NZ_CP009922.3"/>
</dbReference>